<dbReference type="NCBIfam" id="TIGR02532">
    <property type="entry name" value="IV_pilin_GFxxxE"/>
    <property type="match status" value="1"/>
</dbReference>
<name>A0A0F8ZWH8_9ZZZZ</name>
<evidence type="ECO:0000256" key="2">
    <source>
        <dbReference type="ARBA" id="ARBA00022481"/>
    </source>
</evidence>
<evidence type="ECO:0000256" key="1">
    <source>
        <dbReference type="ARBA" id="ARBA00004167"/>
    </source>
</evidence>
<keyword evidence="2" id="KW-0488">Methylation</keyword>
<dbReference type="PANTHER" id="PTHR30093:SF44">
    <property type="entry name" value="TYPE II SECRETION SYSTEM CORE PROTEIN G"/>
    <property type="match status" value="1"/>
</dbReference>
<dbReference type="Pfam" id="PF08334">
    <property type="entry name" value="T2SSG"/>
    <property type="match status" value="1"/>
</dbReference>
<evidence type="ECO:0000256" key="6">
    <source>
        <dbReference type="SAM" id="Phobius"/>
    </source>
</evidence>
<gene>
    <name evidence="8" type="ORF">LCGC14_2645260</name>
</gene>
<accession>A0A0F8ZWH8</accession>
<keyword evidence="3 6" id="KW-0812">Transmembrane</keyword>
<evidence type="ECO:0000259" key="7">
    <source>
        <dbReference type="Pfam" id="PF08334"/>
    </source>
</evidence>
<dbReference type="InterPro" id="IPR012902">
    <property type="entry name" value="N_methyl_site"/>
</dbReference>
<dbReference type="PROSITE" id="PS00409">
    <property type="entry name" value="PROKAR_NTER_METHYL"/>
    <property type="match status" value="1"/>
</dbReference>
<dbReference type="InterPro" id="IPR000983">
    <property type="entry name" value="Bac_GSPG_pilin"/>
</dbReference>
<reference evidence="8" key="1">
    <citation type="journal article" date="2015" name="Nature">
        <title>Complex archaea that bridge the gap between prokaryotes and eukaryotes.</title>
        <authorList>
            <person name="Spang A."/>
            <person name="Saw J.H."/>
            <person name="Jorgensen S.L."/>
            <person name="Zaremba-Niedzwiedzka K."/>
            <person name="Martijn J."/>
            <person name="Lind A.E."/>
            <person name="van Eijk R."/>
            <person name="Schleper C."/>
            <person name="Guy L."/>
            <person name="Ettema T.J."/>
        </authorList>
    </citation>
    <scope>NUCLEOTIDE SEQUENCE</scope>
</reference>
<dbReference type="PRINTS" id="PR00813">
    <property type="entry name" value="BCTERIALGSPG"/>
</dbReference>
<dbReference type="EMBL" id="LAZR01045725">
    <property type="protein sequence ID" value="KKK98187.1"/>
    <property type="molecule type" value="Genomic_DNA"/>
</dbReference>
<comment type="subcellular location">
    <subcellularLocation>
        <location evidence="1">Membrane</location>
        <topology evidence="1">Single-pass membrane protein</topology>
    </subcellularLocation>
</comment>
<evidence type="ECO:0000313" key="8">
    <source>
        <dbReference type="EMBL" id="KKK98187.1"/>
    </source>
</evidence>
<feature type="transmembrane region" description="Helical" evidence="6">
    <location>
        <begin position="6"/>
        <end position="25"/>
    </location>
</feature>
<dbReference type="AlphaFoldDB" id="A0A0F8ZWH8"/>
<evidence type="ECO:0000256" key="5">
    <source>
        <dbReference type="ARBA" id="ARBA00023136"/>
    </source>
</evidence>
<proteinExistence type="predicted"/>
<sequence length="139" mass="14899">MKGFTLVEILIVVIILGILAAIVIPQFTEASNNARESSLVSDLQTVRSQLELYKVQHLDAYPAAATFVTQLTTKTTSAGAANGTLGPYLQTFPTNPYNDKATVEVEAGTDGTGNNSHGWHFDTDLGRFSADDNATHAAW</sequence>
<dbReference type="GO" id="GO:0015628">
    <property type="term" value="P:protein secretion by the type II secretion system"/>
    <property type="evidence" value="ECO:0007669"/>
    <property type="project" value="InterPro"/>
</dbReference>
<keyword evidence="5 6" id="KW-0472">Membrane</keyword>
<organism evidence="8">
    <name type="scientific">marine sediment metagenome</name>
    <dbReference type="NCBI Taxonomy" id="412755"/>
    <lineage>
        <taxon>unclassified sequences</taxon>
        <taxon>metagenomes</taxon>
        <taxon>ecological metagenomes</taxon>
    </lineage>
</organism>
<dbReference type="GO" id="GO:0015627">
    <property type="term" value="C:type II protein secretion system complex"/>
    <property type="evidence" value="ECO:0007669"/>
    <property type="project" value="InterPro"/>
</dbReference>
<evidence type="ECO:0000256" key="3">
    <source>
        <dbReference type="ARBA" id="ARBA00022692"/>
    </source>
</evidence>
<comment type="caution">
    <text evidence="8">The sequence shown here is derived from an EMBL/GenBank/DDBJ whole genome shotgun (WGS) entry which is preliminary data.</text>
</comment>
<evidence type="ECO:0000256" key="4">
    <source>
        <dbReference type="ARBA" id="ARBA00022989"/>
    </source>
</evidence>
<feature type="domain" description="Type II secretion system protein GspG C-terminal" evidence="7">
    <location>
        <begin position="28"/>
        <end position="100"/>
    </location>
</feature>
<dbReference type="Gene3D" id="3.30.700.10">
    <property type="entry name" value="Glycoprotein, Type 4 Pilin"/>
    <property type="match status" value="1"/>
</dbReference>
<dbReference type="GO" id="GO:0016020">
    <property type="term" value="C:membrane"/>
    <property type="evidence" value="ECO:0007669"/>
    <property type="project" value="UniProtKB-SubCell"/>
</dbReference>
<dbReference type="InterPro" id="IPR045584">
    <property type="entry name" value="Pilin-like"/>
</dbReference>
<keyword evidence="4 6" id="KW-1133">Transmembrane helix</keyword>
<protein>
    <recommendedName>
        <fullName evidence="7">Type II secretion system protein GspG C-terminal domain-containing protein</fullName>
    </recommendedName>
</protein>
<dbReference type="InterPro" id="IPR013545">
    <property type="entry name" value="T2SS_protein-GspG_C"/>
</dbReference>
<dbReference type="PANTHER" id="PTHR30093">
    <property type="entry name" value="GENERAL SECRETION PATHWAY PROTEIN G"/>
    <property type="match status" value="1"/>
</dbReference>
<dbReference type="SUPFAM" id="SSF54523">
    <property type="entry name" value="Pili subunits"/>
    <property type="match status" value="1"/>
</dbReference>
<dbReference type="Pfam" id="PF07963">
    <property type="entry name" value="N_methyl"/>
    <property type="match status" value="1"/>
</dbReference>